<feature type="transmembrane region" description="Helical" evidence="17">
    <location>
        <begin position="112"/>
        <end position="129"/>
    </location>
</feature>
<comment type="subcellular location">
    <subcellularLocation>
        <location evidence="2">Membrane</location>
    </subcellularLocation>
</comment>
<evidence type="ECO:0000256" key="3">
    <source>
        <dbReference type="ARBA" id="ARBA00004955"/>
    </source>
</evidence>
<feature type="compositionally biased region" description="Polar residues" evidence="16">
    <location>
        <begin position="499"/>
        <end position="534"/>
    </location>
</feature>
<keyword evidence="10 17" id="KW-1133">Transmembrane helix</keyword>
<dbReference type="GO" id="GO:0032264">
    <property type="term" value="P:IMP salvage"/>
    <property type="evidence" value="ECO:0007669"/>
    <property type="project" value="InterPro"/>
</dbReference>
<dbReference type="CDD" id="cd00637">
    <property type="entry name" value="7tm_classA_rhodopsin-like"/>
    <property type="match status" value="1"/>
</dbReference>
<dbReference type="Gene3D" id="4.10.800.20">
    <property type="match status" value="1"/>
</dbReference>
<feature type="transmembrane region" description="Helical" evidence="17">
    <location>
        <begin position="196"/>
        <end position="216"/>
    </location>
</feature>
<evidence type="ECO:0000256" key="11">
    <source>
        <dbReference type="ARBA" id="ARBA00023080"/>
    </source>
</evidence>
<gene>
    <name evidence="19" type="ORF">DdX_03614</name>
</gene>
<protein>
    <recommendedName>
        <fullName evidence="14">AMP deaminase 2</fullName>
        <ecNumber evidence="5">3.5.4.6</ecNumber>
    </recommendedName>
    <alternativeName>
        <fullName evidence="15">AMP deaminase isoform L</fullName>
    </alternativeName>
</protein>
<dbReference type="NCBIfam" id="TIGR01429">
    <property type="entry name" value="AMP_deaminase"/>
    <property type="match status" value="1"/>
</dbReference>
<evidence type="ECO:0000256" key="10">
    <source>
        <dbReference type="ARBA" id="ARBA00022989"/>
    </source>
</evidence>
<comment type="similarity">
    <text evidence="4">Belongs to the metallo-dependent hydrolases superfamily. Adenosine and AMP deaminases family.</text>
</comment>
<feature type="transmembrane region" description="Helical" evidence="17">
    <location>
        <begin position="150"/>
        <end position="176"/>
    </location>
</feature>
<evidence type="ECO:0000256" key="16">
    <source>
        <dbReference type="SAM" id="MobiDB-lite"/>
    </source>
</evidence>
<evidence type="ECO:0000256" key="2">
    <source>
        <dbReference type="ARBA" id="ARBA00004370"/>
    </source>
</evidence>
<dbReference type="InterPro" id="IPR032466">
    <property type="entry name" value="Metal_Hydrolase"/>
</dbReference>
<dbReference type="InterPro" id="IPR006650">
    <property type="entry name" value="A/AMP_deam_AS"/>
</dbReference>
<evidence type="ECO:0000256" key="1">
    <source>
        <dbReference type="ARBA" id="ARBA00001947"/>
    </source>
</evidence>
<dbReference type="PANTHER" id="PTHR11359">
    <property type="entry name" value="AMP DEAMINASE"/>
    <property type="match status" value="1"/>
</dbReference>
<feature type="region of interest" description="Disordered" evidence="16">
    <location>
        <begin position="397"/>
        <end position="432"/>
    </location>
</feature>
<evidence type="ECO:0000256" key="5">
    <source>
        <dbReference type="ARBA" id="ARBA00012775"/>
    </source>
</evidence>
<evidence type="ECO:0000259" key="18">
    <source>
        <dbReference type="PROSITE" id="PS50262"/>
    </source>
</evidence>
<keyword evidence="9" id="KW-0862">Zinc</keyword>
<evidence type="ECO:0000256" key="15">
    <source>
        <dbReference type="ARBA" id="ARBA00079810"/>
    </source>
</evidence>
<keyword evidence="20" id="KW-1185">Reference proteome</keyword>
<comment type="cofactor">
    <cofactor evidence="1">
        <name>Zn(2+)</name>
        <dbReference type="ChEBI" id="CHEBI:29105"/>
    </cofactor>
</comment>
<dbReference type="GO" id="GO:0046872">
    <property type="term" value="F:metal ion binding"/>
    <property type="evidence" value="ECO:0007669"/>
    <property type="project" value="UniProtKB-KW"/>
</dbReference>
<dbReference type="Gene3D" id="1.20.1070.10">
    <property type="entry name" value="Rhodopsin 7-helix transmembrane proteins"/>
    <property type="match status" value="1"/>
</dbReference>
<keyword evidence="6 17" id="KW-0812">Transmembrane</keyword>
<dbReference type="PROSITE" id="PS00485">
    <property type="entry name" value="A_DEAMINASE"/>
    <property type="match status" value="1"/>
</dbReference>
<dbReference type="FunFam" id="4.10.800.20:FF:000001">
    <property type="entry name" value="AMP deaminase"/>
    <property type="match status" value="1"/>
</dbReference>
<evidence type="ECO:0000313" key="19">
    <source>
        <dbReference type="EMBL" id="KAI1723454.1"/>
    </source>
</evidence>
<evidence type="ECO:0000256" key="12">
    <source>
        <dbReference type="ARBA" id="ARBA00023136"/>
    </source>
</evidence>
<dbReference type="Pfam" id="PF19326">
    <property type="entry name" value="AMP_deaminase"/>
    <property type="match status" value="1"/>
</dbReference>
<feature type="transmembrane region" description="Helical" evidence="17">
    <location>
        <begin position="266"/>
        <end position="283"/>
    </location>
</feature>
<evidence type="ECO:0000256" key="9">
    <source>
        <dbReference type="ARBA" id="ARBA00022833"/>
    </source>
</evidence>
<sequence>MSDARRQLLLSGRSPAEEAIFRDHIFRVYYGWLALPVSVIALFFNFVFITATLRAIRGHRVSRKFYVLMLNRAFGDVLTCLVALTTFVYVILVPRVSQNVIQLMNTFFAGSFWSAMVTYVAAGVLKLYGVAKPLHYHNGVTMRTCIHIIWFSWSVFLLLTILTMCATAFVKIAPLAAWSGCNMEKCLTPVYRFRNALTALVYLLTITCFVLTVILIRRASHKAKILRNGLSDAHNSKSQISFVSLDDNRQDPPREQRLNKRHPQNNHFALIKLTLGVSSLALFHLPYTIWAIILSFAPACYLTFHWTTMQSLMGLVRASLILRIIVDVPISFILDIQEKKTMAARKNPNNGFFAGAPPSVNFFTSIDDEISDPIAPDQDAADQELLARETENKLRLNKKKDLKQDRPEYNEEQNATLGSADSEIFDSGPFQSASIGGTSGHVVSSPFEISHYPIEIQENRKAMQRQISSRKKKEKVPEPSSNDRGRRWSLQPRMESSRGDQLNQFTSGANTPSTERNSQCVSPMSPSRSMTSGALQVDSGPKLMDALDAMKEQKESQRIEMHTFRDAIDVNYQRMALTEEELSGVPLEDLKAASKFLIEGVRLRQEYMEMIGCHFPSTTKHFLHGHYPDNLPKCRKKNTEVSAHTSFHPPEPPSDHWGTSQPLPIYEKKYKLKRHRGTVAILDDRGEIVPELKKYYITKEKYLKDYERLIIMTANGPLKSFSYRRLAFLQTKFQLHVLLNDIRELHEQKSVPHRDFYNIRKVDTHIHAASSMNQKHLLRFIKKKMKTEADVVVHEQNGKKITMRQLFESLGLGAYDLSVDMLDVHADRNTFHRFDKFNTKYNPVGQSVLRDVFIKTDNYVGGKYFAEVLKEVFSDLEDSKYQQAEPRISIYGRKKDEWDKLAKWAITHDVWSTNIRWIIQVPRLFDVYKSKSMIANFDDFLDNLFTPLFEVTNDPSSHPELHCFLQYVTAMDSVDDESKHEYVHFDLSTPEPINYSTEENPPYSYYLYYMYANLAALNAFRRMRGLNTIALKTHCGEAGHINHLMVGYLTSESIAHGLLLRKVPVLQYLFYLCQIGIAMSPLSNNSLFISYPRNPLPEYLMKGLNVSLSTDDPLQFHFTKEALMEEFSIAAQVWKLSGADMCELARNSVLQSGFEDKVKIHWLGPNYKEEGVLGNDVARTNVPDIRVSFRHEALVDELNNLFRASHF</sequence>
<organism evidence="19 20">
    <name type="scientific">Ditylenchus destructor</name>
    <dbReference type="NCBI Taxonomy" id="166010"/>
    <lineage>
        <taxon>Eukaryota</taxon>
        <taxon>Metazoa</taxon>
        <taxon>Ecdysozoa</taxon>
        <taxon>Nematoda</taxon>
        <taxon>Chromadorea</taxon>
        <taxon>Rhabditida</taxon>
        <taxon>Tylenchina</taxon>
        <taxon>Tylenchomorpha</taxon>
        <taxon>Sphaerularioidea</taxon>
        <taxon>Anguinidae</taxon>
        <taxon>Anguininae</taxon>
        <taxon>Ditylenchus</taxon>
    </lineage>
</organism>
<name>A0AAD4NCE0_9BILA</name>
<evidence type="ECO:0000256" key="4">
    <source>
        <dbReference type="ARBA" id="ARBA00006676"/>
    </source>
</evidence>
<evidence type="ECO:0000256" key="6">
    <source>
        <dbReference type="ARBA" id="ARBA00022692"/>
    </source>
</evidence>
<comment type="caution">
    <text evidence="19">The sequence shown here is derived from an EMBL/GenBank/DDBJ whole genome shotgun (WGS) entry which is preliminary data.</text>
</comment>
<comment type="pathway">
    <text evidence="3">Purine metabolism; IMP biosynthesis via salvage pathway; IMP from AMP: step 1/1.</text>
</comment>
<evidence type="ECO:0000256" key="7">
    <source>
        <dbReference type="ARBA" id="ARBA00022723"/>
    </source>
</evidence>
<comment type="function">
    <text evidence="13">AMP deaminase plays a critical role in energy metabolism. Catalyzes the deamination of AMP to IMP and plays an important role in the purine nucleotide cycle.</text>
</comment>
<dbReference type="GO" id="GO:0005829">
    <property type="term" value="C:cytosol"/>
    <property type="evidence" value="ECO:0007669"/>
    <property type="project" value="TreeGrafter"/>
</dbReference>
<proteinExistence type="inferred from homology"/>
<evidence type="ECO:0000313" key="20">
    <source>
        <dbReference type="Proteomes" id="UP001201812"/>
    </source>
</evidence>
<reference evidence="19" key="1">
    <citation type="submission" date="2022-01" db="EMBL/GenBank/DDBJ databases">
        <title>Genome Sequence Resource for Two Populations of Ditylenchus destructor, the Migratory Endoparasitic Phytonematode.</title>
        <authorList>
            <person name="Zhang H."/>
            <person name="Lin R."/>
            <person name="Xie B."/>
        </authorList>
    </citation>
    <scope>NUCLEOTIDE SEQUENCE</scope>
    <source>
        <strain evidence="19">BazhouSP</strain>
    </source>
</reference>
<evidence type="ECO:0000256" key="8">
    <source>
        <dbReference type="ARBA" id="ARBA00022801"/>
    </source>
</evidence>
<evidence type="ECO:0000256" key="17">
    <source>
        <dbReference type="SAM" id="Phobius"/>
    </source>
</evidence>
<dbReference type="PANTHER" id="PTHR11359:SF0">
    <property type="entry name" value="AMP DEAMINASE"/>
    <property type="match status" value="1"/>
</dbReference>
<keyword evidence="8" id="KW-0378">Hydrolase</keyword>
<dbReference type="SUPFAM" id="SSF81321">
    <property type="entry name" value="Family A G protein-coupled receptor-like"/>
    <property type="match status" value="1"/>
</dbReference>
<keyword evidence="11" id="KW-0546">Nucleotide metabolism</keyword>
<keyword evidence="7" id="KW-0479">Metal-binding</keyword>
<dbReference type="FunFam" id="3.20.20.140:FF:000035">
    <property type="entry name" value="Probable amp deaminase"/>
    <property type="match status" value="1"/>
</dbReference>
<dbReference type="Proteomes" id="UP001201812">
    <property type="component" value="Unassembled WGS sequence"/>
</dbReference>
<dbReference type="EMBL" id="JAKKPZ010000003">
    <property type="protein sequence ID" value="KAI1723454.1"/>
    <property type="molecule type" value="Genomic_DNA"/>
</dbReference>
<feature type="compositionally biased region" description="Basic and acidic residues" evidence="16">
    <location>
        <begin position="475"/>
        <end position="486"/>
    </location>
</feature>
<dbReference type="EC" id="3.5.4.6" evidence="5"/>
<feature type="transmembrane region" description="Helical" evidence="17">
    <location>
        <begin position="29"/>
        <end position="53"/>
    </location>
</feature>
<evidence type="ECO:0000256" key="14">
    <source>
        <dbReference type="ARBA" id="ARBA00068747"/>
    </source>
</evidence>
<feature type="transmembrane region" description="Helical" evidence="17">
    <location>
        <begin position="73"/>
        <end position="92"/>
    </location>
</feature>
<feature type="region of interest" description="Disordered" evidence="16">
    <location>
        <begin position="460"/>
        <end position="535"/>
    </location>
</feature>
<dbReference type="GO" id="GO:0046033">
    <property type="term" value="P:AMP metabolic process"/>
    <property type="evidence" value="ECO:0007669"/>
    <property type="project" value="TreeGrafter"/>
</dbReference>
<dbReference type="SUPFAM" id="SSF51556">
    <property type="entry name" value="Metallo-dependent hydrolases"/>
    <property type="match status" value="1"/>
</dbReference>
<evidence type="ECO:0000256" key="13">
    <source>
        <dbReference type="ARBA" id="ARBA00054146"/>
    </source>
</evidence>
<dbReference type="AlphaFoldDB" id="A0AAD4NCE0"/>
<dbReference type="CDD" id="cd01319">
    <property type="entry name" value="AMPD"/>
    <property type="match status" value="1"/>
</dbReference>
<dbReference type="PROSITE" id="PS50262">
    <property type="entry name" value="G_PROTEIN_RECEP_F1_2"/>
    <property type="match status" value="1"/>
</dbReference>
<feature type="domain" description="G-protein coupled receptors family 1 profile" evidence="18">
    <location>
        <begin position="44"/>
        <end position="332"/>
    </location>
</feature>
<accession>A0AAD4NCE0</accession>
<dbReference type="GO" id="GO:0003876">
    <property type="term" value="F:AMP deaminase activity"/>
    <property type="evidence" value="ECO:0007669"/>
    <property type="project" value="UniProtKB-EC"/>
</dbReference>
<dbReference type="InterPro" id="IPR017452">
    <property type="entry name" value="GPCR_Rhodpsn_7TM"/>
</dbReference>
<dbReference type="GO" id="GO:0016020">
    <property type="term" value="C:membrane"/>
    <property type="evidence" value="ECO:0007669"/>
    <property type="project" value="UniProtKB-SubCell"/>
</dbReference>
<keyword evidence="12 17" id="KW-0472">Membrane</keyword>
<dbReference type="Gene3D" id="3.20.20.140">
    <property type="entry name" value="Metal-dependent hydrolases"/>
    <property type="match status" value="1"/>
</dbReference>
<dbReference type="InterPro" id="IPR006329">
    <property type="entry name" value="AMPD"/>
</dbReference>